<dbReference type="Pfam" id="PF20163">
    <property type="entry name" value="DUF6536"/>
    <property type="match status" value="1"/>
</dbReference>
<feature type="transmembrane region" description="Helical" evidence="2">
    <location>
        <begin position="168"/>
        <end position="190"/>
    </location>
</feature>
<dbReference type="PANTHER" id="PTHR35395:SF1">
    <property type="entry name" value="DUF6536 DOMAIN-CONTAINING PROTEIN"/>
    <property type="match status" value="1"/>
</dbReference>
<dbReference type="EMBL" id="JBFTWV010000020">
    <property type="protein sequence ID" value="KAL2797283.1"/>
    <property type="molecule type" value="Genomic_DNA"/>
</dbReference>
<feature type="domain" description="DUF6536" evidence="3">
    <location>
        <begin position="50"/>
        <end position="203"/>
    </location>
</feature>
<organism evidence="4 5">
    <name type="scientific">Aspergillus keveii</name>
    <dbReference type="NCBI Taxonomy" id="714993"/>
    <lineage>
        <taxon>Eukaryota</taxon>
        <taxon>Fungi</taxon>
        <taxon>Dikarya</taxon>
        <taxon>Ascomycota</taxon>
        <taxon>Pezizomycotina</taxon>
        <taxon>Eurotiomycetes</taxon>
        <taxon>Eurotiomycetidae</taxon>
        <taxon>Eurotiales</taxon>
        <taxon>Aspergillaceae</taxon>
        <taxon>Aspergillus</taxon>
        <taxon>Aspergillus subgen. Nidulantes</taxon>
    </lineage>
</organism>
<evidence type="ECO:0000313" key="5">
    <source>
        <dbReference type="Proteomes" id="UP001610563"/>
    </source>
</evidence>
<evidence type="ECO:0000259" key="3">
    <source>
        <dbReference type="Pfam" id="PF20163"/>
    </source>
</evidence>
<comment type="caution">
    <text evidence="4">The sequence shown here is derived from an EMBL/GenBank/DDBJ whole genome shotgun (WGS) entry which is preliminary data.</text>
</comment>
<accession>A0ABR4GE39</accession>
<feature type="transmembrane region" description="Helical" evidence="2">
    <location>
        <begin position="712"/>
        <end position="733"/>
    </location>
</feature>
<keyword evidence="5" id="KW-1185">Reference proteome</keyword>
<dbReference type="PANTHER" id="PTHR35395">
    <property type="entry name" value="DUF6536 DOMAIN-CONTAINING PROTEIN"/>
    <property type="match status" value="1"/>
</dbReference>
<reference evidence="4 5" key="1">
    <citation type="submission" date="2024-07" db="EMBL/GenBank/DDBJ databases">
        <title>Section-level genome sequencing and comparative genomics of Aspergillus sections Usti and Cavernicolus.</title>
        <authorList>
            <consortium name="Lawrence Berkeley National Laboratory"/>
            <person name="Nybo J.L."/>
            <person name="Vesth T.C."/>
            <person name="Theobald S."/>
            <person name="Frisvad J.C."/>
            <person name="Larsen T.O."/>
            <person name="Kjaerboelling I."/>
            <person name="Rothschild-Mancinelli K."/>
            <person name="Lyhne E.K."/>
            <person name="Kogle M.E."/>
            <person name="Barry K."/>
            <person name="Clum A."/>
            <person name="Na H."/>
            <person name="Ledsgaard L."/>
            <person name="Lin J."/>
            <person name="Lipzen A."/>
            <person name="Kuo A."/>
            <person name="Riley R."/>
            <person name="Mondo S."/>
            <person name="Labutti K."/>
            <person name="Haridas S."/>
            <person name="Pangalinan J."/>
            <person name="Salamov A.A."/>
            <person name="Simmons B.A."/>
            <person name="Magnuson J.K."/>
            <person name="Chen J."/>
            <person name="Drula E."/>
            <person name="Henrissat B."/>
            <person name="Wiebenga A."/>
            <person name="Lubbers R.J."/>
            <person name="Gomes A.C."/>
            <person name="Makela M.R."/>
            <person name="Stajich J."/>
            <person name="Grigoriev I.V."/>
            <person name="Mortensen U.H."/>
            <person name="De Vries R.P."/>
            <person name="Baker S.E."/>
            <person name="Andersen M.R."/>
        </authorList>
    </citation>
    <scope>NUCLEOTIDE SEQUENCE [LARGE SCALE GENOMIC DNA]</scope>
    <source>
        <strain evidence="4 5">CBS 209.92</strain>
    </source>
</reference>
<keyword evidence="2" id="KW-0472">Membrane</keyword>
<dbReference type="InterPro" id="IPR046623">
    <property type="entry name" value="DUF6536"/>
</dbReference>
<sequence length="853" mass="94813">MFYRRFETADSNEINDKPKFLASLTSWRTFSTKLSSTTPSETTLKHGRLWIKGVVLCSWVMGSVLIINTILTIIAAGLAYGSNNAQNFSFASMYKGKCSTAKNWSTGMHLVINILSTLMLGASNYCMQCLASPSRAQVDEAHAKRVWVRIGVPNIWNLLTRQRGKRQMLGWILLVTSAPIHLIYNSAFYVSLSPIKYQVAVGNGGALSENATKDFKDCMLENADVGFGAYKNAVNDGTFELLSMQDCVDTFAQDFASTHRLVVLVTNKSMPEAEPLAWYDRGNYMSFNDKSGSKFSWLCNGDYNCDKGMAEDFIGNLSVRPYKWSTQKIFLRIPTNDSFYDAPGYFYPGERGIPDTYDYWHLEDILDQYPTTERLQAELDDPSGWENGSFPGSVTILGHEAHCVNNPLEINLLPDSYPVDHCMALKAEETCQLFFSPPICLVVLGCNLIKLLCTLFTARDDREEVFLTIGDAIASFLTRPDSTTKGACMLSKPLISKLTHGWDRKRSKLRSIPRDVVHGDLPLRLPTPKRWFQAVSPERWVCTMLLFAGMLTPTGYLLWVGIADFQRSYGTNTIWDNGLGQVTTGSILGGLSTSPSTNGIFRMVLLANTPQLLISFAYFMYNSLLTIMLGAVEYDKYGLARKPLRVSWPRGAQRSTYYLSLPYRYSLPLLGVSALLHWFVSQAFFFVDIIPFEASGEPYVQGEVVTCGYNPVAIIFGIVVGGAMPIVAVLLGLRRFRSRMPLAAQCSAAISAACHPMTSAETVAANGEEEHALRPVMWGELPGVYTSPNPLAFENRVSDSEGRLGGSGSGSEDRREILPSREHLGDNPLESGYYHCSFTSEEVFEPSTSRLYA</sequence>
<keyword evidence="2" id="KW-0812">Transmembrane</keyword>
<keyword evidence="2" id="KW-1133">Transmembrane helix</keyword>
<feature type="region of interest" description="Disordered" evidence="1">
    <location>
        <begin position="796"/>
        <end position="827"/>
    </location>
</feature>
<feature type="transmembrane region" description="Helical" evidence="2">
    <location>
        <begin position="612"/>
        <end position="632"/>
    </location>
</feature>
<name>A0ABR4GE39_9EURO</name>
<dbReference type="Proteomes" id="UP001610563">
    <property type="component" value="Unassembled WGS sequence"/>
</dbReference>
<evidence type="ECO:0000313" key="4">
    <source>
        <dbReference type="EMBL" id="KAL2797283.1"/>
    </source>
</evidence>
<feature type="transmembrane region" description="Helical" evidence="2">
    <location>
        <begin position="667"/>
        <end position="692"/>
    </location>
</feature>
<evidence type="ECO:0000256" key="2">
    <source>
        <dbReference type="SAM" id="Phobius"/>
    </source>
</evidence>
<gene>
    <name evidence="4" type="ORF">BJX66DRAFT_323469</name>
</gene>
<proteinExistence type="predicted"/>
<protein>
    <recommendedName>
        <fullName evidence="3">DUF6536 domain-containing protein</fullName>
    </recommendedName>
</protein>
<feature type="transmembrane region" description="Helical" evidence="2">
    <location>
        <begin position="433"/>
        <end position="453"/>
    </location>
</feature>
<feature type="compositionally biased region" description="Basic and acidic residues" evidence="1">
    <location>
        <begin position="811"/>
        <end position="825"/>
    </location>
</feature>
<feature type="transmembrane region" description="Helical" evidence="2">
    <location>
        <begin position="540"/>
        <end position="562"/>
    </location>
</feature>
<feature type="transmembrane region" description="Helical" evidence="2">
    <location>
        <begin position="54"/>
        <end position="80"/>
    </location>
</feature>
<feature type="transmembrane region" description="Helical" evidence="2">
    <location>
        <begin position="110"/>
        <end position="127"/>
    </location>
</feature>
<evidence type="ECO:0000256" key="1">
    <source>
        <dbReference type="SAM" id="MobiDB-lite"/>
    </source>
</evidence>